<evidence type="ECO:0000256" key="4">
    <source>
        <dbReference type="RuleBase" id="RU003718"/>
    </source>
</evidence>
<dbReference type="CDD" id="cd03784">
    <property type="entry name" value="GT1_Gtf-like"/>
    <property type="match status" value="1"/>
</dbReference>
<dbReference type="PANTHER" id="PTHR48047:SF81">
    <property type="entry name" value="GLYCOSYLTRANSFERASE"/>
    <property type="match status" value="1"/>
</dbReference>
<evidence type="ECO:0000256" key="2">
    <source>
        <dbReference type="ARBA" id="ARBA00022676"/>
    </source>
</evidence>
<name>A0AAN9KNY0_CLITE</name>
<keyword evidence="7" id="KW-1185">Reference proteome</keyword>
<dbReference type="InterPro" id="IPR035595">
    <property type="entry name" value="UDP_glycos_trans_CS"/>
</dbReference>
<dbReference type="PROSITE" id="PS00375">
    <property type="entry name" value="UDPGT"/>
    <property type="match status" value="1"/>
</dbReference>
<evidence type="ECO:0000256" key="5">
    <source>
        <dbReference type="RuleBase" id="RU362057"/>
    </source>
</evidence>
<sequence>MEMEKAVKMFFFPFVGGGHQIPLIDTARVFASHGATSTILTTPSNAPHFHNSITRDQQNGLPITVHTLPADIPDTDMSAGPMVDTSALLEPLRHFLLQHPPDCIVVDMFHRWAGDILHQLRIPRIIFTGNGCFARCVHENIMEHVSLQSLSSDSEPFVVPNLPDAIEMTRSQLPVFMRNPSLFPDRIKQLEENSFGTIINSFHDLEPAYADHIRAELGKKAWLVGPVSLCNRTVADKTERGKPHTIDEQKLLNWLNSKKPNSVLYVSFGSLVRLPSEQLREIAYGLEASDQPFIWVVGNVLNSSKNEENGNGIPEGFEQRMKELDKGLMLRGWAPQLLILGHDAIGGFMTHCGWNSTLEGVCSGVPMITWPLTAEQFSNEKLITKVLRIGVQVGSKEWVMWNTEWKEFVGREKVEFAVKKLMVESEEAKEMRTRVRDIAGKAIRAVEHGGTSYNDAEALIQELKARRLGNQI</sequence>
<organism evidence="6 7">
    <name type="scientific">Clitoria ternatea</name>
    <name type="common">Butterfly pea</name>
    <dbReference type="NCBI Taxonomy" id="43366"/>
    <lineage>
        <taxon>Eukaryota</taxon>
        <taxon>Viridiplantae</taxon>
        <taxon>Streptophyta</taxon>
        <taxon>Embryophyta</taxon>
        <taxon>Tracheophyta</taxon>
        <taxon>Spermatophyta</taxon>
        <taxon>Magnoliopsida</taxon>
        <taxon>eudicotyledons</taxon>
        <taxon>Gunneridae</taxon>
        <taxon>Pentapetalae</taxon>
        <taxon>rosids</taxon>
        <taxon>fabids</taxon>
        <taxon>Fabales</taxon>
        <taxon>Fabaceae</taxon>
        <taxon>Papilionoideae</taxon>
        <taxon>50 kb inversion clade</taxon>
        <taxon>NPAAA clade</taxon>
        <taxon>indigoferoid/millettioid clade</taxon>
        <taxon>Phaseoleae</taxon>
        <taxon>Clitoria</taxon>
    </lineage>
</organism>
<accession>A0AAN9KNY0</accession>
<evidence type="ECO:0000256" key="3">
    <source>
        <dbReference type="ARBA" id="ARBA00022679"/>
    </source>
</evidence>
<proteinExistence type="inferred from homology"/>
<dbReference type="InterPro" id="IPR002213">
    <property type="entry name" value="UDP_glucos_trans"/>
</dbReference>
<evidence type="ECO:0000313" key="6">
    <source>
        <dbReference type="EMBL" id="KAK7319901.1"/>
    </source>
</evidence>
<dbReference type="FunFam" id="3.40.50.2000:FF:000047">
    <property type="entry name" value="Glycosyltransferase"/>
    <property type="match status" value="1"/>
</dbReference>
<comment type="similarity">
    <text evidence="1 4">Belongs to the UDP-glycosyltransferase family.</text>
</comment>
<dbReference type="AlphaFoldDB" id="A0AAN9KNY0"/>
<protein>
    <recommendedName>
        <fullName evidence="5">Glycosyltransferase</fullName>
        <ecNumber evidence="5">2.4.1.-</ecNumber>
    </recommendedName>
</protein>
<evidence type="ECO:0000256" key="1">
    <source>
        <dbReference type="ARBA" id="ARBA00009995"/>
    </source>
</evidence>
<keyword evidence="3 4" id="KW-0808">Transferase</keyword>
<dbReference type="GO" id="GO:0035251">
    <property type="term" value="F:UDP-glucosyltransferase activity"/>
    <property type="evidence" value="ECO:0007669"/>
    <property type="project" value="TreeGrafter"/>
</dbReference>
<comment type="caution">
    <text evidence="6">The sequence shown here is derived from an EMBL/GenBank/DDBJ whole genome shotgun (WGS) entry which is preliminary data.</text>
</comment>
<gene>
    <name evidence="6" type="ORF">RJT34_04629</name>
</gene>
<dbReference type="Proteomes" id="UP001359559">
    <property type="component" value="Unassembled WGS sequence"/>
</dbReference>
<keyword evidence="2 4" id="KW-0328">Glycosyltransferase</keyword>
<dbReference type="Pfam" id="PF00201">
    <property type="entry name" value="UDPGT"/>
    <property type="match status" value="1"/>
</dbReference>
<dbReference type="PANTHER" id="PTHR48047">
    <property type="entry name" value="GLYCOSYLTRANSFERASE"/>
    <property type="match status" value="1"/>
</dbReference>
<dbReference type="SUPFAM" id="SSF53756">
    <property type="entry name" value="UDP-Glycosyltransferase/glycogen phosphorylase"/>
    <property type="match status" value="1"/>
</dbReference>
<reference evidence="6 7" key="1">
    <citation type="submission" date="2024-01" db="EMBL/GenBank/DDBJ databases">
        <title>The genomes of 5 underutilized Papilionoideae crops provide insights into root nodulation and disease resistance.</title>
        <authorList>
            <person name="Yuan L."/>
        </authorList>
    </citation>
    <scope>NUCLEOTIDE SEQUENCE [LARGE SCALE GENOMIC DNA]</scope>
    <source>
        <strain evidence="6">LY-2023</strain>
        <tissue evidence="6">Leaf</tissue>
    </source>
</reference>
<dbReference type="EMBL" id="JAYKXN010000001">
    <property type="protein sequence ID" value="KAK7319901.1"/>
    <property type="molecule type" value="Genomic_DNA"/>
</dbReference>
<dbReference type="EC" id="2.4.1.-" evidence="5"/>
<dbReference type="Gene3D" id="3.40.50.2000">
    <property type="entry name" value="Glycogen Phosphorylase B"/>
    <property type="match status" value="2"/>
</dbReference>
<evidence type="ECO:0000313" key="7">
    <source>
        <dbReference type="Proteomes" id="UP001359559"/>
    </source>
</evidence>